<dbReference type="SUPFAM" id="SSF56925">
    <property type="entry name" value="OMPA-like"/>
    <property type="match status" value="1"/>
</dbReference>
<dbReference type="Proteomes" id="UP000272888">
    <property type="component" value="Unassembled WGS sequence"/>
</dbReference>
<keyword evidence="3" id="KW-1185">Reference proteome</keyword>
<dbReference type="AlphaFoldDB" id="A0A3A8N4Z7"/>
<evidence type="ECO:0000313" key="2">
    <source>
        <dbReference type="EMBL" id="RKH39336.1"/>
    </source>
</evidence>
<evidence type="ECO:0008006" key="4">
    <source>
        <dbReference type="Google" id="ProtNLM"/>
    </source>
</evidence>
<feature type="signal peptide" evidence="1">
    <location>
        <begin position="1"/>
        <end position="23"/>
    </location>
</feature>
<dbReference type="Gene3D" id="2.40.160.20">
    <property type="match status" value="1"/>
</dbReference>
<reference evidence="3" key="1">
    <citation type="submission" date="2018-09" db="EMBL/GenBank/DDBJ databases">
        <authorList>
            <person name="Livingstone P.G."/>
            <person name="Whitworth D.E."/>
        </authorList>
    </citation>
    <scope>NUCLEOTIDE SEQUENCE [LARGE SCALE GENOMIC DNA]</scope>
    <source>
        <strain evidence="3">CA051B</strain>
    </source>
</reference>
<evidence type="ECO:0000256" key="1">
    <source>
        <dbReference type="SAM" id="SignalP"/>
    </source>
</evidence>
<gene>
    <name evidence="2" type="ORF">D7V93_40375</name>
</gene>
<dbReference type="InterPro" id="IPR011250">
    <property type="entry name" value="OMP/PagP_B-barrel"/>
</dbReference>
<protein>
    <recommendedName>
        <fullName evidence="4">Outer membrane protein beta-barrel domain-containing protein</fullName>
    </recommendedName>
</protein>
<comment type="caution">
    <text evidence="2">The sequence shown here is derived from an EMBL/GenBank/DDBJ whole genome shotgun (WGS) entry which is preliminary data.</text>
</comment>
<keyword evidence="1" id="KW-0732">Signal</keyword>
<accession>A0A3A8N4Z7</accession>
<feature type="chain" id="PRO_5017388660" description="Outer membrane protein beta-barrel domain-containing protein" evidence="1">
    <location>
        <begin position="24"/>
        <end position="207"/>
    </location>
</feature>
<dbReference type="RefSeq" id="WP_120648335.1">
    <property type="nucleotide sequence ID" value="NZ_RAWB01000800.1"/>
</dbReference>
<dbReference type="EMBL" id="RAWB01000800">
    <property type="protein sequence ID" value="RKH39336.1"/>
    <property type="molecule type" value="Genomic_DNA"/>
</dbReference>
<evidence type="ECO:0000313" key="3">
    <source>
        <dbReference type="Proteomes" id="UP000272888"/>
    </source>
</evidence>
<organism evidence="2 3">
    <name type="scientific">Corallococcus llansteffanensis</name>
    <dbReference type="NCBI Taxonomy" id="2316731"/>
    <lineage>
        <taxon>Bacteria</taxon>
        <taxon>Pseudomonadati</taxon>
        <taxon>Myxococcota</taxon>
        <taxon>Myxococcia</taxon>
        <taxon>Myxococcales</taxon>
        <taxon>Cystobacterineae</taxon>
        <taxon>Myxococcaceae</taxon>
        <taxon>Corallococcus</taxon>
    </lineage>
</organism>
<proteinExistence type="predicted"/>
<sequence>MRRISMMAGVVAAGVCVAGQAFAMDATQVGRRIGYKEQDLKPGLDVRVGLGGFTGELDNETGVGGLFGVNAIAQASPLLGVEVGYEGQRIPIDDARVRDGQHIWRNNGTLLGKLGPVIKNKLHPFVGLGVGLSYLDSSSGSEPIYSNDWQTELPLAAGVDYRVGSLFAGVRGTYRLVGGEELTTVPGTTDDAKGSLFNGNITVGGRF</sequence>
<name>A0A3A8N4Z7_9BACT</name>